<evidence type="ECO:0000256" key="5">
    <source>
        <dbReference type="ARBA" id="ARBA00022989"/>
    </source>
</evidence>
<feature type="transmembrane region" description="Helical" evidence="7">
    <location>
        <begin position="178"/>
        <end position="199"/>
    </location>
</feature>
<sequence>MTQAMTPPANKAALWKNRQFLRLWTGNLISALADGAFFIALSWFIVDVTGSESILGTTLMCMSIPRLIFMLVGGVAADKYNRKWIMFASILARGIVLAGFGSLLFQETNPYFTYSVYVTAFLFGTVDAFFWPARSSILPSVVSREQLAPANSLMEIAQQVSLVGGPLVAAVLMRSTSYGLTFLIMSAAFFLGTLIIWTLRLQPTEKESISGNLSENAAAESSPAAAPSFFRQVFEGIRFSKAIPILMIIFGTSLVLNMMFSGPVNMGLPLLVKQLGWDSNAYSTLNTALGVGTISGGIITGLCKGFRGRFLLIPLFVGFMGAGIAAVSFMHALPFGLLMMLIVGMMMTMTNIPLITYIQTIVPVHMLGRVMSLLTFMSVGLGPVSYALCSFLLNKKLLAASSLLMVGGTAVGLIGLSLILFRHFRQAEQHPLWARDEPRQEAEQTSLSV</sequence>
<keyword evidence="10" id="KW-1185">Reference proteome</keyword>
<dbReference type="InterPro" id="IPR020846">
    <property type="entry name" value="MFS_dom"/>
</dbReference>
<dbReference type="EMBL" id="CP098755">
    <property type="protein sequence ID" value="USG67223.1"/>
    <property type="molecule type" value="Genomic_DNA"/>
</dbReference>
<feature type="transmembrane region" description="Helical" evidence="7">
    <location>
        <begin position="370"/>
        <end position="393"/>
    </location>
</feature>
<dbReference type="RefSeq" id="WP_251874325.1">
    <property type="nucleotide sequence ID" value="NZ_CP098755.1"/>
</dbReference>
<dbReference type="Pfam" id="PF07690">
    <property type="entry name" value="MFS_1"/>
    <property type="match status" value="1"/>
</dbReference>
<proteinExistence type="predicted"/>
<comment type="subcellular location">
    <subcellularLocation>
        <location evidence="1">Cell membrane</location>
        <topology evidence="1">Multi-pass membrane protein</topology>
    </subcellularLocation>
</comment>
<dbReference type="Gene3D" id="1.20.1250.20">
    <property type="entry name" value="MFS general substrate transporter like domains"/>
    <property type="match status" value="1"/>
</dbReference>
<dbReference type="InterPro" id="IPR011701">
    <property type="entry name" value="MFS"/>
</dbReference>
<feature type="transmembrane region" description="Helical" evidence="7">
    <location>
        <begin position="310"/>
        <end position="329"/>
    </location>
</feature>
<keyword evidence="3" id="KW-1003">Cell membrane</keyword>
<evidence type="ECO:0000256" key="6">
    <source>
        <dbReference type="ARBA" id="ARBA00023136"/>
    </source>
</evidence>
<dbReference type="PANTHER" id="PTHR23513">
    <property type="entry name" value="INTEGRAL MEMBRANE EFFLUX PROTEIN-RELATED"/>
    <property type="match status" value="1"/>
</dbReference>
<evidence type="ECO:0000256" key="3">
    <source>
        <dbReference type="ARBA" id="ARBA00022475"/>
    </source>
</evidence>
<feature type="transmembrane region" description="Helical" evidence="7">
    <location>
        <begin position="84"/>
        <end position="105"/>
    </location>
</feature>
<evidence type="ECO:0000256" key="4">
    <source>
        <dbReference type="ARBA" id="ARBA00022692"/>
    </source>
</evidence>
<feature type="transmembrane region" description="Helical" evidence="7">
    <location>
        <begin position="111"/>
        <end position="131"/>
    </location>
</feature>
<feature type="transmembrane region" description="Helical" evidence="7">
    <location>
        <begin position="21"/>
        <end position="45"/>
    </location>
</feature>
<evidence type="ECO:0000256" key="7">
    <source>
        <dbReference type="SAM" id="Phobius"/>
    </source>
</evidence>
<evidence type="ECO:0000259" key="8">
    <source>
        <dbReference type="PROSITE" id="PS50850"/>
    </source>
</evidence>
<evidence type="ECO:0000313" key="9">
    <source>
        <dbReference type="EMBL" id="USG67223.1"/>
    </source>
</evidence>
<feature type="transmembrane region" description="Helical" evidence="7">
    <location>
        <begin position="335"/>
        <end position="358"/>
    </location>
</feature>
<dbReference type="Proteomes" id="UP001056500">
    <property type="component" value="Chromosome"/>
</dbReference>
<evidence type="ECO:0000256" key="2">
    <source>
        <dbReference type="ARBA" id="ARBA00022448"/>
    </source>
</evidence>
<feature type="domain" description="Major facilitator superfamily (MFS) profile" evidence="8">
    <location>
        <begin position="19"/>
        <end position="425"/>
    </location>
</feature>
<feature type="transmembrane region" description="Helical" evidence="7">
    <location>
        <begin position="152"/>
        <end position="172"/>
    </location>
</feature>
<protein>
    <submittedName>
        <fullName evidence="9">MFS transporter</fullName>
    </submittedName>
</protein>
<keyword evidence="6 7" id="KW-0472">Membrane</keyword>
<evidence type="ECO:0000313" key="10">
    <source>
        <dbReference type="Proteomes" id="UP001056500"/>
    </source>
</evidence>
<keyword evidence="2" id="KW-0813">Transport</keyword>
<keyword evidence="5 7" id="KW-1133">Transmembrane helix</keyword>
<feature type="transmembrane region" description="Helical" evidence="7">
    <location>
        <begin position="399"/>
        <end position="421"/>
    </location>
</feature>
<reference evidence="9" key="1">
    <citation type="submission" date="2022-06" db="EMBL/GenBank/DDBJ databases">
        <title>Genome sequencing of Brevibacillus sp. BB3-R1.</title>
        <authorList>
            <person name="Heo J."/>
            <person name="Lee D."/>
            <person name="Won M."/>
            <person name="Han B.-H."/>
            <person name="Hong S.-B."/>
            <person name="Kwon S.-W."/>
        </authorList>
    </citation>
    <scope>NUCLEOTIDE SEQUENCE</scope>
    <source>
        <strain evidence="9">BB3-R1</strain>
    </source>
</reference>
<name>A0ABY4WM80_9BACL</name>
<dbReference type="CDD" id="cd06173">
    <property type="entry name" value="MFS_MefA_like"/>
    <property type="match status" value="1"/>
</dbReference>
<dbReference type="PANTHER" id="PTHR23513:SF6">
    <property type="entry name" value="MAJOR FACILITATOR SUPERFAMILY ASSOCIATED DOMAIN-CONTAINING PROTEIN"/>
    <property type="match status" value="1"/>
</dbReference>
<gene>
    <name evidence="9" type="ORF">NDK47_08020</name>
</gene>
<dbReference type="PROSITE" id="PS50850">
    <property type="entry name" value="MFS"/>
    <property type="match status" value="1"/>
</dbReference>
<accession>A0ABY4WM80</accession>
<dbReference type="InterPro" id="IPR036259">
    <property type="entry name" value="MFS_trans_sf"/>
</dbReference>
<organism evidence="9 10">
    <name type="scientific">Brevibacillus ruminantium</name>
    <dbReference type="NCBI Taxonomy" id="2950604"/>
    <lineage>
        <taxon>Bacteria</taxon>
        <taxon>Bacillati</taxon>
        <taxon>Bacillota</taxon>
        <taxon>Bacilli</taxon>
        <taxon>Bacillales</taxon>
        <taxon>Paenibacillaceae</taxon>
        <taxon>Brevibacillus</taxon>
    </lineage>
</organism>
<feature type="transmembrane region" description="Helical" evidence="7">
    <location>
        <begin position="281"/>
        <end position="303"/>
    </location>
</feature>
<feature type="transmembrane region" description="Helical" evidence="7">
    <location>
        <begin position="57"/>
        <end position="77"/>
    </location>
</feature>
<dbReference type="SUPFAM" id="SSF103473">
    <property type="entry name" value="MFS general substrate transporter"/>
    <property type="match status" value="1"/>
</dbReference>
<feature type="transmembrane region" description="Helical" evidence="7">
    <location>
        <begin position="242"/>
        <end position="261"/>
    </location>
</feature>
<keyword evidence="4 7" id="KW-0812">Transmembrane</keyword>
<evidence type="ECO:0000256" key="1">
    <source>
        <dbReference type="ARBA" id="ARBA00004651"/>
    </source>
</evidence>